<reference evidence="9" key="2">
    <citation type="journal article" date="2021" name="PeerJ">
        <title>Extensive microbial diversity within the chicken gut microbiome revealed by metagenomics and culture.</title>
        <authorList>
            <person name="Gilroy R."/>
            <person name="Ravi A."/>
            <person name="Getino M."/>
            <person name="Pursley I."/>
            <person name="Horton D.L."/>
            <person name="Alikhan N.F."/>
            <person name="Baker D."/>
            <person name="Gharbi K."/>
            <person name="Hall N."/>
            <person name="Watson M."/>
            <person name="Adriaenssens E.M."/>
            <person name="Foster-Nyarko E."/>
            <person name="Jarju S."/>
            <person name="Secka A."/>
            <person name="Antonio M."/>
            <person name="Oren A."/>
            <person name="Chaudhuri R.R."/>
            <person name="La Ragione R."/>
            <person name="Hildebrand F."/>
            <person name="Pallen M.J."/>
        </authorList>
    </citation>
    <scope>NUCLEOTIDE SEQUENCE</scope>
    <source>
        <strain evidence="9">F6-4510</strain>
    </source>
</reference>
<dbReference type="Proteomes" id="UP000823611">
    <property type="component" value="Unassembled WGS sequence"/>
</dbReference>
<evidence type="ECO:0000256" key="1">
    <source>
        <dbReference type="ARBA" id="ARBA00004651"/>
    </source>
</evidence>
<feature type="transmembrane region" description="Helical" evidence="8">
    <location>
        <begin position="181"/>
        <end position="203"/>
    </location>
</feature>
<dbReference type="AlphaFoldDB" id="A0A9D9DY14"/>
<sequence>MVVISIIIILSSFAIGYYKIPVKDIIPTILSGETKTSQYNVIMNIRLPRIISAFLIGSALSVSGSAYQGMFKNPLVSPDILGVSAGAGLGASLAISLDLSYYYVQIIAFAFGIISVFICYITVNKVRYNQTVSLILAGMMVQALANACTTFLKYIADPNNTLSEITFWLMGSLSKTDKEGLMFSIVPMILGFIILFSMSYKLNILTLGDDEARSMGINPNRTRAIAVVGATFLSASAVCLGGLIGFVGLMIPHISRQFVGPQYTRLLPTSALMGGSFLLFMDNIARSLSTMEIPLGVMTALTGAPFFLYLIGARGDGK</sequence>
<keyword evidence="5 8" id="KW-0812">Transmembrane</keyword>
<evidence type="ECO:0000313" key="9">
    <source>
        <dbReference type="EMBL" id="MBO8434551.1"/>
    </source>
</evidence>
<proteinExistence type="inferred from homology"/>
<comment type="subcellular location">
    <subcellularLocation>
        <location evidence="1">Cell membrane</location>
        <topology evidence="1">Multi-pass membrane protein</topology>
    </subcellularLocation>
</comment>
<dbReference type="CDD" id="cd06550">
    <property type="entry name" value="TM_ABC_iron-siderophores_like"/>
    <property type="match status" value="1"/>
</dbReference>
<dbReference type="GO" id="GO:0033214">
    <property type="term" value="P:siderophore-iron import into cell"/>
    <property type="evidence" value="ECO:0007669"/>
    <property type="project" value="TreeGrafter"/>
</dbReference>
<evidence type="ECO:0000256" key="5">
    <source>
        <dbReference type="ARBA" id="ARBA00022692"/>
    </source>
</evidence>
<feature type="transmembrane region" description="Helical" evidence="8">
    <location>
        <begin position="263"/>
        <end position="281"/>
    </location>
</feature>
<keyword evidence="7 8" id="KW-0472">Membrane</keyword>
<evidence type="ECO:0000256" key="4">
    <source>
        <dbReference type="ARBA" id="ARBA00022475"/>
    </source>
</evidence>
<evidence type="ECO:0000256" key="3">
    <source>
        <dbReference type="ARBA" id="ARBA00022448"/>
    </source>
</evidence>
<feature type="transmembrane region" description="Helical" evidence="8">
    <location>
        <begin position="50"/>
        <end position="67"/>
    </location>
</feature>
<feature type="transmembrane region" description="Helical" evidence="8">
    <location>
        <begin position="224"/>
        <end position="251"/>
    </location>
</feature>
<feature type="transmembrane region" description="Helical" evidence="8">
    <location>
        <begin position="293"/>
        <end position="312"/>
    </location>
</feature>
<dbReference type="SUPFAM" id="SSF81345">
    <property type="entry name" value="ABC transporter involved in vitamin B12 uptake, BtuC"/>
    <property type="match status" value="1"/>
</dbReference>
<dbReference type="InterPro" id="IPR037294">
    <property type="entry name" value="ABC_BtuC-like"/>
</dbReference>
<comment type="similarity">
    <text evidence="2">Belongs to the binding-protein-dependent transport system permease family. FecCD subfamily.</text>
</comment>
<protein>
    <submittedName>
        <fullName evidence="9">Iron ABC transporter permease</fullName>
    </submittedName>
</protein>
<dbReference type="EMBL" id="JADIMX010000084">
    <property type="protein sequence ID" value="MBO8434551.1"/>
    <property type="molecule type" value="Genomic_DNA"/>
</dbReference>
<evidence type="ECO:0000256" key="6">
    <source>
        <dbReference type="ARBA" id="ARBA00022989"/>
    </source>
</evidence>
<dbReference type="PANTHER" id="PTHR30472">
    <property type="entry name" value="FERRIC ENTEROBACTIN TRANSPORT SYSTEM PERMEASE PROTEIN"/>
    <property type="match status" value="1"/>
</dbReference>
<dbReference type="GO" id="GO:0022857">
    <property type="term" value="F:transmembrane transporter activity"/>
    <property type="evidence" value="ECO:0007669"/>
    <property type="project" value="InterPro"/>
</dbReference>
<dbReference type="FunFam" id="1.10.3470.10:FF:000001">
    <property type="entry name" value="Vitamin B12 ABC transporter permease BtuC"/>
    <property type="match status" value="1"/>
</dbReference>
<evidence type="ECO:0000313" key="10">
    <source>
        <dbReference type="Proteomes" id="UP000823611"/>
    </source>
</evidence>
<keyword evidence="4" id="KW-1003">Cell membrane</keyword>
<keyword evidence="3" id="KW-0813">Transport</keyword>
<feature type="transmembrane region" description="Helical" evidence="8">
    <location>
        <begin position="135"/>
        <end position="156"/>
    </location>
</feature>
<keyword evidence="6 8" id="KW-1133">Transmembrane helix</keyword>
<gene>
    <name evidence="9" type="ORF">IAC55_04425</name>
</gene>
<name>A0A9D9DY14_9FIRM</name>
<dbReference type="GO" id="GO:0005886">
    <property type="term" value="C:plasma membrane"/>
    <property type="evidence" value="ECO:0007669"/>
    <property type="project" value="UniProtKB-SubCell"/>
</dbReference>
<dbReference type="Gene3D" id="1.10.3470.10">
    <property type="entry name" value="ABC transporter involved in vitamin B12 uptake, BtuC"/>
    <property type="match status" value="1"/>
</dbReference>
<dbReference type="InterPro" id="IPR000522">
    <property type="entry name" value="ABC_transptr_permease_BtuC"/>
</dbReference>
<evidence type="ECO:0000256" key="8">
    <source>
        <dbReference type="SAM" id="Phobius"/>
    </source>
</evidence>
<dbReference type="PANTHER" id="PTHR30472:SF70">
    <property type="entry name" value="MOLYBDATE IMPORT SYSTEM PERMEASE PROTEIN MOLB"/>
    <property type="match status" value="1"/>
</dbReference>
<dbReference type="Pfam" id="PF01032">
    <property type="entry name" value="FecCD"/>
    <property type="match status" value="1"/>
</dbReference>
<feature type="transmembrane region" description="Helical" evidence="8">
    <location>
        <begin position="103"/>
        <end position="123"/>
    </location>
</feature>
<reference evidence="9" key="1">
    <citation type="submission" date="2020-10" db="EMBL/GenBank/DDBJ databases">
        <authorList>
            <person name="Gilroy R."/>
        </authorList>
    </citation>
    <scope>NUCLEOTIDE SEQUENCE</scope>
    <source>
        <strain evidence="9">F6-4510</strain>
    </source>
</reference>
<evidence type="ECO:0000256" key="7">
    <source>
        <dbReference type="ARBA" id="ARBA00023136"/>
    </source>
</evidence>
<organism evidence="9 10">
    <name type="scientific">Candidatus Fimicola merdigallinarum</name>
    <dbReference type="NCBI Taxonomy" id="2840819"/>
    <lineage>
        <taxon>Bacteria</taxon>
        <taxon>Bacillati</taxon>
        <taxon>Bacillota</taxon>
        <taxon>Clostridia</taxon>
        <taxon>Lachnospirales</taxon>
        <taxon>Lachnospiraceae</taxon>
        <taxon>Lachnospiraceae incertae sedis</taxon>
        <taxon>Candidatus Fimicola</taxon>
    </lineage>
</organism>
<evidence type="ECO:0000256" key="2">
    <source>
        <dbReference type="ARBA" id="ARBA00007935"/>
    </source>
</evidence>
<comment type="caution">
    <text evidence="9">The sequence shown here is derived from an EMBL/GenBank/DDBJ whole genome shotgun (WGS) entry which is preliminary data.</text>
</comment>
<accession>A0A9D9DY14</accession>